<dbReference type="Proteomes" id="UP001597510">
    <property type="component" value="Unassembled WGS sequence"/>
</dbReference>
<sequence length="135" mass="15149">MNIINMNKVGVGESVLLTIHAKQIYSSERISVSAGETYLISAEPNQRWKDWLINTTPKGFFNPLAILAGLRLKRTPCFCLCGAYNENEKHLFAIGLDAQTTVPARQSSLSFFANDAIRHYDNNSGSIKIKVYRVR</sequence>
<proteinExistence type="predicted"/>
<dbReference type="EMBL" id="JBHULC010000027">
    <property type="protein sequence ID" value="MFD2523047.1"/>
    <property type="molecule type" value="Genomic_DNA"/>
</dbReference>
<dbReference type="RefSeq" id="WP_340240067.1">
    <property type="nucleotide sequence ID" value="NZ_JBBEWC010000018.1"/>
</dbReference>
<dbReference type="Gene3D" id="2.60.120.430">
    <property type="entry name" value="Galactose-binding lectin"/>
    <property type="match status" value="1"/>
</dbReference>
<accession>A0ABW5JDC1</accession>
<evidence type="ECO:0000313" key="1">
    <source>
        <dbReference type="EMBL" id="MFD2523047.1"/>
    </source>
</evidence>
<reference evidence="2" key="1">
    <citation type="journal article" date="2019" name="Int. J. Syst. Evol. Microbiol.">
        <title>The Global Catalogue of Microorganisms (GCM) 10K type strain sequencing project: providing services to taxonomists for standard genome sequencing and annotation.</title>
        <authorList>
            <consortium name="The Broad Institute Genomics Platform"/>
            <consortium name="The Broad Institute Genome Sequencing Center for Infectious Disease"/>
            <person name="Wu L."/>
            <person name="Ma J."/>
        </authorList>
    </citation>
    <scope>NUCLEOTIDE SEQUENCE [LARGE SCALE GENOMIC DNA]</scope>
    <source>
        <strain evidence="2">KCTC 52344</strain>
    </source>
</reference>
<organism evidence="1 2">
    <name type="scientific">Emticicia soli</name>
    <dbReference type="NCBI Taxonomy" id="2027878"/>
    <lineage>
        <taxon>Bacteria</taxon>
        <taxon>Pseudomonadati</taxon>
        <taxon>Bacteroidota</taxon>
        <taxon>Cytophagia</taxon>
        <taxon>Cytophagales</taxon>
        <taxon>Leadbetterellaceae</taxon>
        <taxon>Emticicia</taxon>
    </lineage>
</organism>
<evidence type="ECO:0000313" key="2">
    <source>
        <dbReference type="Proteomes" id="UP001597510"/>
    </source>
</evidence>
<protein>
    <submittedName>
        <fullName evidence="1">Uncharacterized protein</fullName>
    </submittedName>
</protein>
<gene>
    <name evidence="1" type="ORF">ACFSR2_19275</name>
</gene>
<keyword evidence="2" id="KW-1185">Reference proteome</keyword>
<name>A0ABW5JDC1_9BACT</name>
<comment type="caution">
    <text evidence="1">The sequence shown here is derived from an EMBL/GenBank/DDBJ whole genome shotgun (WGS) entry which is preliminary data.</text>
</comment>